<dbReference type="EMBL" id="KZ613476">
    <property type="protein sequence ID" value="PMD22993.1"/>
    <property type="molecule type" value="Genomic_DNA"/>
</dbReference>
<dbReference type="PANTHER" id="PTHR36167:SF4">
    <property type="entry name" value="FUNGAL N-TERMINAL DOMAIN-CONTAINING PROTEIN"/>
    <property type="match status" value="1"/>
</dbReference>
<sequence>MDAARFISSITQLAGAGLSLSIALYDYASNISNAPKKLNDLAQDVRLTSSVLEHLSEVFIEANERAFLRPGALHTAQDAIAGCSEIFEEMRLLIDEGRKGMGKYILPFKESKIQLMNARLANLKSTLQLLLQVLQYASSVNLDPNISQFSLSGSWVMSQFKILIDEREEAKRNFEQLKAEIGSVNSGLGEPSSSSNPQPKASVINEEEASEVQYSSTHVDAIEYASPNSSTRLKVAALPPDAVSAAQINEPKSGQAKDGPGKNDGNRPQDSSSGETMLVSLMHGIVIVFCCPCVYCDRRQKNLGPQRMTQELPPYPAVSLLGPTAVSAETAYQTLEMYGPVGITEIDSPGSHSTELPAPRILDTYFGDERRVELATRRPILHPVRTS</sequence>
<evidence type="ECO:0000256" key="1">
    <source>
        <dbReference type="SAM" id="MobiDB-lite"/>
    </source>
</evidence>
<reference evidence="2 3" key="1">
    <citation type="submission" date="2016-05" db="EMBL/GenBank/DDBJ databases">
        <title>A degradative enzymes factory behind the ericoid mycorrhizal symbiosis.</title>
        <authorList>
            <consortium name="DOE Joint Genome Institute"/>
            <person name="Martino E."/>
            <person name="Morin E."/>
            <person name="Grelet G."/>
            <person name="Kuo A."/>
            <person name="Kohler A."/>
            <person name="Daghino S."/>
            <person name="Barry K."/>
            <person name="Choi C."/>
            <person name="Cichocki N."/>
            <person name="Clum A."/>
            <person name="Copeland A."/>
            <person name="Hainaut M."/>
            <person name="Haridas S."/>
            <person name="Labutti K."/>
            <person name="Lindquist E."/>
            <person name="Lipzen A."/>
            <person name="Khouja H.-R."/>
            <person name="Murat C."/>
            <person name="Ohm R."/>
            <person name="Olson A."/>
            <person name="Spatafora J."/>
            <person name="Veneault-Fourrey C."/>
            <person name="Henrissat B."/>
            <person name="Grigoriev I."/>
            <person name="Martin F."/>
            <person name="Perotto S."/>
        </authorList>
    </citation>
    <scope>NUCLEOTIDE SEQUENCE [LARGE SCALE GENOMIC DNA]</scope>
    <source>
        <strain evidence="2 3">UAMH 7357</strain>
    </source>
</reference>
<organism evidence="2 3">
    <name type="scientific">Hyaloscypha hepaticicola</name>
    <dbReference type="NCBI Taxonomy" id="2082293"/>
    <lineage>
        <taxon>Eukaryota</taxon>
        <taxon>Fungi</taxon>
        <taxon>Dikarya</taxon>
        <taxon>Ascomycota</taxon>
        <taxon>Pezizomycotina</taxon>
        <taxon>Leotiomycetes</taxon>
        <taxon>Helotiales</taxon>
        <taxon>Hyaloscyphaceae</taxon>
        <taxon>Hyaloscypha</taxon>
    </lineage>
</organism>
<evidence type="ECO:0000313" key="3">
    <source>
        <dbReference type="Proteomes" id="UP000235672"/>
    </source>
</evidence>
<dbReference type="AlphaFoldDB" id="A0A2J6Q9R6"/>
<dbReference type="InterPro" id="IPR039327">
    <property type="entry name" value="CON7-like"/>
</dbReference>
<dbReference type="Proteomes" id="UP000235672">
    <property type="component" value="Unassembled WGS sequence"/>
</dbReference>
<dbReference type="PANTHER" id="PTHR36167">
    <property type="entry name" value="C2H2 FINGER DOMAIN TRANSCRIPTION FACTOR (EUROFUNG)-RELATED"/>
    <property type="match status" value="1"/>
</dbReference>
<name>A0A2J6Q9R6_9HELO</name>
<protein>
    <recommendedName>
        <fullName evidence="4">Fungal N-terminal domain-containing protein</fullName>
    </recommendedName>
</protein>
<dbReference type="STRING" id="1745343.A0A2J6Q9R6"/>
<dbReference type="OrthoDB" id="5431013at2759"/>
<keyword evidence="3" id="KW-1185">Reference proteome</keyword>
<proteinExistence type="predicted"/>
<dbReference type="GO" id="GO:0006355">
    <property type="term" value="P:regulation of DNA-templated transcription"/>
    <property type="evidence" value="ECO:0007669"/>
    <property type="project" value="InterPro"/>
</dbReference>
<feature type="region of interest" description="Disordered" evidence="1">
    <location>
        <begin position="244"/>
        <end position="274"/>
    </location>
</feature>
<gene>
    <name evidence="2" type="ORF">NA56DRAFT_702090</name>
</gene>
<evidence type="ECO:0008006" key="4">
    <source>
        <dbReference type="Google" id="ProtNLM"/>
    </source>
</evidence>
<evidence type="ECO:0000313" key="2">
    <source>
        <dbReference type="EMBL" id="PMD22993.1"/>
    </source>
</evidence>
<accession>A0A2J6Q9R6</accession>